<keyword evidence="1 3" id="KW-0560">Oxidoreductase</keyword>
<dbReference type="EC" id="1.-.-.-" evidence="3"/>
<gene>
    <name evidence="3" type="ORF">ACFQWG_08615</name>
</gene>
<name>A0ABW2SMY8_9ACTO</name>
<dbReference type="Proteomes" id="UP001596527">
    <property type="component" value="Unassembled WGS sequence"/>
</dbReference>
<evidence type="ECO:0000256" key="1">
    <source>
        <dbReference type="ARBA" id="ARBA00023002"/>
    </source>
</evidence>
<dbReference type="GO" id="GO:0016491">
    <property type="term" value="F:oxidoreductase activity"/>
    <property type="evidence" value="ECO:0007669"/>
    <property type="project" value="UniProtKB-KW"/>
</dbReference>
<dbReference type="PANTHER" id="PTHR47307:SF1">
    <property type="entry name" value="GLUTATHIONE-REGULATED POTASSIUM-EFFLUX SYSTEM ANCILLARY PROTEIN KEFG"/>
    <property type="match status" value="1"/>
</dbReference>
<accession>A0ABW2SMY8</accession>
<protein>
    <submittedName>
        <fullName evidence="3">NAD(P)H-dependent oxidoreductase</fullName>
        <ecNumber evidence="3">1.-.-.-</ecNumber>
        <ecNumber evidence="3">1.6.99.-</ecNumber>
    </submittedName>
</protein>
<reference evidence="4" key="1">
    <citation type="journal article" date="2019" name="Int. J. Syst. Evol. Microbiol.">
        <title>The Global Catalogue of Microorganisms (GCM) 10K type strain sequencing project: providing services to taxonomists for standard genome sequencing and annotation.</title>
        <authorList>
            <consortium name="The Broad Institute Genomics Platform"/>
            <consortium name="The Broad Institute Genome Sequencing Center for Infectious Disease"/>
            <person name="Wu L."/>
            <person name="Ma J."/>
        </authorList>
    </citation>
    <scope>NUCLEOTIDE SEQUENCE [LARGE SCALE GENOMIC DNA]</scope>
    <source>
        <strain evidence="4">CCUG 56698</strain>
    </source>
</reference>
<keyword evidence="4" id="KW-1185">Reference proteome</keyword>
<dbReference type="EC" id="1.6.99.-" evidence="3"/>
<organism evidence="3 4">
    <name type="scientific">Schaalia naturae</name>
    <dbReference type="NCBI Taxonomy" id="635203"/>
    <lineage>
        <taxon>Bacteria</taxon>
        <taxon>Bacillati</taxon>
        <taxon>Actinomycetota</taxon>
        <taxon>Actinomycetes</taxon>
        <taxon>Actinomycetales</taxon>
        <taxon>Actinomycetaceae</taxon>
        <taxon>Schaalia</taxon>
    </lineage>
</organism>
<dbReference type="Gene3D" id="3.40.50.360">
    <property type="match status" value="1"/>
</dbReference>
<dbReference type="Pfam" id="PF02525">
    <property type="entry name" value="Flavodoxin_2"/>
    <property type="match status" value="1"/>
</dbReference>
<evidence type="ECO:0000313" key="3">
    <source>
        <dbReference type="EMBL" id="MFC7581255.1"/>
    </source>
</evidence>
<sequence>MSKDLVLVFHPDLAASVVNRRWVQELGRHPERHTVHDVHAAYPDGRIDVEREQKLVEDHERLILQFPIYWFSCPPLVKTWLDEVLTSGWAYGPGGDALARRPVALGVTAGIRESDYRRDGRYGHTLAEALTPFEMTFQYTGADFRSFYAFYGAEHGPSTEAVARSARGYLEFLERL</sequence>
<proteinExistence type="predicted"/>
<evidence type="ECO:0000313" key="4">
    <source>
        <dbReference type="Proteomes" id="UP001596527"/>
    </source>
</evidence>
<dbReference type="InterPro" id="IPR029039">
    <property type="entry name" value="Flavoprotein-like_sf"/>
</dbReference>
<comment type="caution">
    <text evidence="3">The sequence shown here is derived from an EMBL/GenBank/DDBJ whole genome shotgun (WGS) entry which is preliminary data.</text>
</comment>
<dbReference type="EMBL" id="JBHTEF010000001">
    <property type="protein sequence ID" value="MFC7581255.1"/>
    <property type="molecule type" value="Genomic_DNA"/>
</dbReference>
<dbReference type="InterPro" id="IPR046980">
    <property type="entry name" value="KefG/KefF"/>
</dbReference>
<dbReference type="PANTHER" id="PTHR47307">
    <property type="entry name" value="GLUTATHIONE-REGULATED POTASSIUM-EFFLUX SYSTEM ANCILLARY PROTEIN KEFG"/>
    <property type="match status" value="1"/>
</dbReference>
<evidence type="ECO:0000259" key="2">
    <source>
        <dbReference type="Pfam" id="PF02525"/>
    </source>
</evidence>
<dbReference type="RefSeq" id="WP_380974402.1">
    <property type="nucleotide sequence ID" value="NZ_JBHTEF010000001.1"/>
</dbReference>
<dbReference type="SUPFAM" id="SSF52218">
    <property type="entry name" value="Flavoproteins"/>
    <property type="match status" value="1"/>
</dbReference>
<dbReference type="InterPro" id="IPR003680">
    <property type="entry name" value="Flavodoxin_fold"/>
</dbReference>
<feature type="domain" description="Flavodoxin-like fold" evidence="2">
    <location>
        <begin position="5"/>
        <end position="171"/>
    </location>
</feature>